<name>A0A8J7Z0E8_9CYAN</name>
<gene>
    <name evidence="2" type="ORF">GS601_11175</name>
</gene>
<reference evidence="2" key="1">
    <citation type="submission" date="2019-12" db="EMBL/GenBank/DDBJ databases">
        <title>High-Quality draft genome sequences of three cyanobacteria isolated from the limestone walls of the Old Cathedral of Coimbra.</title>
        <authorList>
            <person name="Tiago I."/>
            <person name="Soares F."/>
            <person name="Portugal A."/>
        </authorList>
    </citation>
    <scope>NUCLEOTIDE SEQUENCE</scope>
    <source>
        <strain evidence="2">A</strain>
    </source>
</reference>
<protein>
    <submittedName>
        <fullName evidence="2">SGNH/GDSL hydrolase family protein</fullName>
    </submittedName>
</protein>
<evidence type="ECO:0000259" key="1">
    <source>
        <dbReference type="Pfam" id="PF13472"/>
    </source>
</evidence>
<comment type="caution">
    <text evidence="2">The sequence shown here is derived from an EMBL/GenBank/DDBJ whole genome shotgun (WGS) entry which is preliminary data.</text>
</comment>
<sequence>MRWILLISAALVVVLIWVEVGLRSRFGFGDPLLYVADDEIGYLLAPNQTVRRFGNRISINQYSMRSAAIVERTAERSPSVRVLMVGDSIVNGGWWTDQPEVLSEQVARQWDGIEVLNASANSWGPRNELAYLKRFGCFEAQAIVLVINTDDLFATTPSPLVVGRDRNYPDRKPLLALIEVVQRYLLPAPKLPEAWQKIQKEGGDRVGANLEAIRQIQAIATQANARFLLLLTPLLREVGQPGSREYEIVARQRLLALAQANQSSYIDVLPLFNQASDPKALYRDHIHLSPLGNSLLSAQISQWMSQWINQ</sequence>
<dbReference type="AlphaFoldDB" id="A0A8J7Z0E8"/>
<dbReference type="Pfam" id="PF13472">
    <property type="entry name" value="Lipase_GDSL_2"/>
    <property type="match status" value="1"/>
</dbReference>
<proteinExistence type="predicted"/>
<dbReference type="Proteomes" id="UP000646053">
    <property type="component" value="Unassembled WGS sequence"/>
</dbReference>
<keyword evidence="2" id="KW-0378">Hydrolase</keyword>
<dbReference type="EMBL" id="WVIE01000011">
    <property type="protein sequence ID" value="NDJ17849.1"/>
    <property type="molecule type" value="Genomic_DNA"/>
</dbReference>
<dbReference type="SUPFAM" id="SSF52266">
    <property type="entry name" value="SGNH hydrolase"/>
    <property type="match status" value="1"/>
</dbReference>
<feature type="domain" description="SGNH hydrolase-type esterase" evidence="1">
    <location>
        <begin position="85"/>
        <end position="293"/>
    </location>
</feature>
<dbReference type="RefSeq" id="WP_162423371.1">
    <property type="nucleotide sequence ID" value="NZ_WVIE01000011.1"/>
</dbReference>
<dbReference type="Gene3D" id="3.40.50.1110">
    <property type="entry name" value="SGNH hydrolase"/>
    <property type="match status" value="1"/>
</dbReference>
<dbReference type="InterPro" id="IPR013830">
    <property type="entry name" value="SGNH_hydro"/>
</dbReference>
<organism evidence="2 3">
    <name type="scientific">Myxacorys almedinensis A</name>
    <dbReference type="NCBI Taxonomy" id="2690445"/>
    <lineage>
        <taxon>Bacteria</taxon>
        <taxon>Bacillati</taxon>
        <taxon>Cyanobacteriota</taxon>
        <taxon>Cyanophyceae</taxon>
        <taxon>Leptolyngbyales</taxon>
        <taxon>Leptolyngbyaceae</taxon>
        <taxon>Myxacorys</taxon>
        <taxon>Myxacorys almedinensis</taxon>
    </lineage>
</organism>
<evidence type="ECO:0000313" key="3">
    <source>
        <dbReference type="Proteomes" id="UP000646053"/>
    </source>
</evidence>
<evidence type="ECO:0000313" key="2">
    <source>
        <dbReference type="EMBL" id="NDJ17849.1"/>
    </source>
</evidence>
<accession>A0A8J7Z0E8</accession>
<dbReference type="GO" id="GO:0016787">
    <property type="term" value="F:hydrolase activity"/>
    <property type="evidence" value="ECO:0007669"/>
    <property type="project" value="UniProtKB-KW"/>
</dbReference>
<keyword evidence="3" id="KW-1185">Reference proteome</keyword>
<dbReference type="InterPro" id="IPR036514">
    <property type="entry name" value="SGNH_hydro_sf"/>
</dbReference>